<dbReference type="Proteomes" id="UP001597519">
    <property type="component" value="Unassembled WGS sequence"/>
</dbReference>
<gene>
    <name evidence="1" type="ORF">ACFSX4_00480</name>
</gene>
<organism evidence="1 2">
    <name type="scientific">Corticicoccus populi</name>
    <dbReference type="NCBI Taxonomy" id="1812821"/>
    <lineage>
        <taxon>Bacteria</taxon>
        <taxon>Bacillati</taxon>
        <taxon>Bacillota</taxon>
        <taxon>Bacilli</taxon>
        <taxon>Bacillales</taxon>
        <taxon>Staphylococcaceae</taxon>
        <taxon>Corticicoccus</taxon>
    </lineage>
</organism>
<comment type="caution">
    <text evidence="1">The sequence shown here is derived from an EMBL/GenBank/DDBJ whole genome shotgun (WGS) entry which is preliminary data.</text>
</comment>
<dbReference type="SUPFAM" id="SSF52467">
    <property type="entry name" value="DHS-like NAD/FAD-binding domain"/>
    <property type="match status" value="1"/>
</dbReference>
<dbReference type="InterPro" id="IPR029035">
    <property type="entry name" value="DHS-like_NAD/FAD-binding_dom"/>
</dbReference>
<name>A0ABW5WQ59_9STAP</name>
<accession>A0ABW5WQ59</accession>
<dbReference type="EMBL" id="JBHUOQ010000001">
    <property type="protein sequence ID" value="MFD2828921.1"/>
    <property type="molecule type" value="Genomic_DNA"/>
</dbReference>
<keyword evidence="2" id="KW-1185">Reference proteome</keyword>
<evidence type="ECO:0000313" key="1">
    <source>
        <dbReference type="EMBL" id="MFD2828921.1"/>
    </source>
</evidence>
<proteinExistence type="predicted"/>
<dbReference type="RefSeq" id="WP_377770454.1">
    <property type="nucleotide sequence ID" value="NZ_JBHUOQ010000001.1"/>
</dbReference>
<evidence type="ECO:0000313" key="2">
    <source>
        <dbReference type="Proteomes" id="UP001597519"/>
    </source>
</evidence>
<dbReference type="Pfam" id="PF13289">
    <property type="entry name" value="SIR2_2"/>
    <property type="match status" value="1"/>
</dbReference>
<reference evidence="2" key="1">
    <citation type="journal article" date="2019" name="Int. J. Syst. Evol. Microbiol.">
        <title>The Global Catalogue of Microorganisms (GCM) 10K type strain sequencing project: providing services to taxonomists for standard genome sequencing and annotation.</title>
        <authorList>
            <consortium name="The Broad Institute Genomics Platform"/>
            <consortium name="The Broad Institute Genome Sequencing Center for Infectious Disease"/>
            <person name="Wu L."/>
            <person name="Ma J."/>
        </authorList>
    </citation>
    <scope>NUCLEOTIDE SEQUENCE [LARGE SCALE GENOMIC DNA]</scope>
    <source>
        <strain evidence="2">KCTC 33575</strain>
    </source>
</reference>
<sequence>MDDIKVKFKNKLTTYNHLKKIRDNLWPKIGSSKVSIMVGAGFSLNARKLDESLDSMSTWSGIKERIEQELDVNKVSKNLNVLEIAEEYVNEYGRANLDDLLKKCIPDEHYEPHDIHKKLLKLPWSEVYTTNYDTLLERTLPDIVDQRYSVVQDVKDIPSSTSPRIVKLHGSFPSIRPFIFTKKDFDEYNKNFAPFVNMVQQSIMENTFILLGFSGEDPNFEQWIKWVRSNLGDHMPRIYMLAYDEGPRRKELENNGITVIDFKEVYGNQSEIYETMFKDIFEFFSYRDRKEEKDWPYLPYTSSNKNISLLDIFIENHNSYPGWIVLPETIRRNNIETVQMAVGSLTKDIVKDEISIYEKINIVYEINWVNSIFSIPIDIRLQKIMENLVDKQQDNNISLNATVLKLLTEARMNCDVRLFKEYVSILKKQSLSKEFSHQLTYELIQFEMLKHEYDNVKSLLENWYLERNDIEWIIKKAVIHFKIGEANLSKKLLGENLETIRNIIARNSNHKLLSLEGITLTLLLLYGEEKFQNFKHRLEYLESELSNPLKELESLYYSVKKSKSAVEKSMILEEGYDPNSILKSYRFRNTNDPNFITSYRTIKLYDEFGLTLLNSELQRETINLSLINQESYYPFFTWSLYLRIGDYNNINQFFSRNNIRKLKKKEVRLLATILFNEFDNNYKNKIVLELLSRIYFVLNENEKKKVDKIVFTLFTNTEFYKTFQIGSVKILEKLFNRIVYSKNKNEKEIFIVKIYDLPILGEASGNIAGVRVDKFNIFDPTIVLNVGMKINLDIANERIDELLLILENGDRWCCDLALQRLNVLFETGNLNSEYQNEFKKKLKKILIEKEFRSHFLLYSYLLVIIGDKNLQNTYLETLLSKPFPVSYDPNSGATSFGGGLADRLKDLKNIFPKLRFSDKHFIDFNNNVFNDVIELFFAWWDTQQKWLLTNNEEDLIDSDNDLLQMINFLRISLLSNMPLENLNKDITKKLLTIYESLNTHKEKFALMLIPVLCRLRVIPENNLQTVYNGLTSNDGFTIESSIAAMHDVFYLIFLGKLELNTDLRELKKEILNVLKFGNELSQNHILKLLITLLNDQPNFFSEQELELIIDKLNSLFNYYSNDFSRTLLSMNEKMQLLSHISNLAGEIYCLEPQLRNKINQLKEYVLSESLPEVQQFSFLFSE</sequence>
<protein>
    <submittedName>
        <fullName evidence="1">SIR2 family protein</fullName>
    </submittedName>
</protein>